<dbReference type="EMBL" id="LCYI01000044">
    <property type="protein sequence ID" value="KLA26149.1"/>
    <property type="molecule type" value="Genomic_DNA"/>
</dbReference>
<evidence type="ECO:0000259" key="1">
    <source>
        <dbReference type="Pfam" id="PF00881"/>
    </source>
</evidence>
<accession>A0A0G8EPF5</accession>
<dbReference type="InterPro" id="IPR000415">
    <property type="entry name" value="Nitroreductase-like"/>
</dbReference>
<dbReference type="RefSeq" id="WP_046956005.1">
    <property type="nucleotide sequence ID" value="NZ_LCYI01000044.1"/>
</dbReference>
<dbReference type="Gene3D" id="3.40.109.10">
    <property type="entry name" value="NADH Oxidase"/>
    <property type="match status" value="1"/>
</dbReference>
<sequence>MQLKVSENMIYFWKNGHLMIDDFIRHEQYSLELSVFPILGLFKEWNDPDSAYLQLQKDRASSLTRNEMMEIIKSLQEVHILIEKENLEDMKLENWREWGTPAKYFHFNTRLLHKDNYLDVNQDYERLVNKKQNIKAPSIYKIYDNVEEIPLPTPDFKKEGKFLETLLERQTIRSFSEKPITLIELSTILYFVWGAQSCKRDFGVGANLFKTSPSGGARHPIEVYPYITNVTGIKEGLYHYNVQNHSLNVIKKEKITDIIDMAAGQEYVKNASVLFFYTACLERPMWKYKSPRVYRIIMMDVGHLSQTFYLVASWLKLGAFFTGHLKDELVEERLFIDKEKEIVCGLSGIGHISDGAKNYGRDFRFRGEDLK</sequence>
<proteinExistence type="predicted"/>
<comment type="caution">
    <text evidence="2">The sequence shown here is derived from an EMBL/GenBank/DDBJ whole genome shotgun (WGS) entry which is preliminary data.</text>
</comment>
<dbReference type="Proteomes" id="UP000035214">
    <property type="component" value="Unassembled WGS sequence"/>
</dbReference>
<dbReference type="PANTHER" id="PTHR43745">
    <property type="entry name" value="NITROREDUCTASE MJ1384-RELATED"/>
    <property type="match status" value="1"/>
</dbReference>
<protein>
    <recommendedName>
        <fullName evidence="1">Nitroreductase domain-containing protein</fullName>
    </recommendedName>
</protein>
<dbReference type="PATRIC" id="fig|1396.428.peg.6214"/>
<dbReference type="PANTHER" id="PTHR43745:SF2">
    <property type="entry name" value="NITROREDUCTASE MJ1384-RELATED"/>
    <property type="match status" value="1"/>
</dbReference>
<evidence type="ECO:0000313" key="3">
    <source>
        <dbReference type="Proteomes" id="UP000035214"/>
    </source>
</evidence>
<dbReference type="SUPFAM" id="SSF55469">
    <property type="entry name" value="FMN-dependent nitroreductase-like"/>
    <property type="match status" value="1"/>
</dbReference>
<dbReference type="Pfam" id="PF00881">
    <property type="entry name" value="Nitroreductase"/>
    <property type="match status" value="1"/>
</dbReference>
<organism evidence="2 3">
    <name type="scientific">Bacillus cereus</name>
    <dbReference type="NCBI Taxonomy" id="1396"/>
    <lineage>
        <taxon>Bacteria</taxon>
        <taxon>Bacillati</taxon>
        <taxon>Bacillota</taxon>
        <taxon>Bacilli</taxon>
        <taxon>Bacillales</taxon>
        <taxon>Bacillaceae</taxon>
        <taxon>Bacillus</taxon>
        <taxon>Bacillus cereus group</taxon>
    </lineage>
</organism>
<dbReference type="InterPro" id="IPR020051">
    <property type="entry name" value="SagB-type_dehydrogenase"/>
</dbReference>
<dbReference type="NCBIfam" id="TIGR03605">
    <property type="entry name" value="antibiot_sagB"/>
    <property type="match status" value="1"/>
</dbReference>
<dbReference type="GO" id="GO:0016491">
    <property type="term" value="F:oxidoreductase activity"/>
    <property type="evidence" value="ECO:0007669"/>
    <property type="project" value="InterPro"/>
</dbReference>
<dbReference type="CDD" id="cd02142">
    <property type="entry name" value="McbC_SagB-like_oxidoreductase"/>
    <property type="match status" value="1"/>
</dbReference>
<name>A0A0G8EPF5_BACCE</name>
<dbReference type="InterPro" id="IPR052544">
    <property type="entry name" value="Bacteriocin_Proc_Enz"/>
</dbReference>
<dbReference type="AlphaFoldDB" id="A0A0G8EPF5"/>
<evidence type="ECO:0000313" key="2">
    <source>
        <dbReference type="EMBL" id="KLA26149.1"/>
    </source>
</evidence>
<gene>
    <name evidence="2" type="ORF">B4077_6039</name>
</gene>
<reference evidence="2 3" key="1">
    <citation type="submission" date="2015-04" db="EMBL/GenBank/DDBJ databases">
        <title>Draft Genome Sequences of Eight Spore-Forming Food Isolates of Bacillus cereus Genome sequencing.</title>
        <authorList>
            <person name="Krawcyk A.O."/>
            <person name="de Jong A."/>
            <person name="Eijlander R.T."/>
            <person name="Berendsen E.M."/>
            <person name="Holsappel S."/>
            <person name="Wells-Bennik M."/>
            <person name="Kuipers O.P."/>
        </authorList>
    </citation>
    <scope>NUCLEOTIDE SEQUENCE [LARGE SCALE GENOMIC DNA]</scope>
    <source>
        <strain evidence="2 3">B4077</strain>
    </source>
</reference>
<feature type="domain" description="Nitroreductase" evidence="1">
    <location>
        <begin position="167"/>
        <end position="346"/>
    </location>
</feature>
<dbReference type="InterPro" id="IPR029479">
    <property type="entry name" value="Nitroreductase"/>
</dbReference>